<keyword evidence="7 16" id="KW-1133">Transmembrane helix</keyword>
<evidence type="ECO:0000256" key="6">
    <source>
        <dbReference type="ARBA" id="ARBA00022984"/>
    </source>
</evidence>
<feature type="transmembrane region" description="Helical" evidence="16">
    <location>
        <begin position="78"/>
        <end position="99"/>
    </location>
</feature>
<feature type="transmembrane region" description="Helical" evidence="16">
    <location>
        <begin position="171"/>
        <end position="188"/>
    </location>
</feature>
<sequence>MSARTASPNSSWRIPPTGLFIIFIVIGLTFLGLVILFSASQSMHDDPTVLLRKQLIWLGVATVAGTLAMLVNLEALRAYAYVLAGIAILFLGLVLIPGIGVEVNGARRWMDFGFMRLQVSEIGKLGLLFAMAHYLTSHRRDLGHLLKGYLYPCALLGVFCGLIILEPDFGTAFLCGAVGGCMLFLAGVRLRYLIPTALVALTGFSVAVYLDPVRLQRITSFLDVEGNRSDSAYQLWQGILAFGAGGVHGVGLGAGRQQMSFLPEAHTDFIFAIVGEELGLVFTAGVVVLFMTLFFIGILQLKRAPNLYQYLLVMGALLFVTFQALINIGVVTGCLPTKGMSLPFISYGGSNLVFMFVLTGIILNGFRSWELPALRRQREL</sequence>
<keyword evidence="6" id="KW-0573">Peptidoglycan synthesis</keyword>
<comment type="caution">
    <text evidence="17">The sequence shown here is derived from an EMBL/GenBank/DDBJ whole genome shotgun (WGS) entry which is preliminary data.</text>
</comment>
<evidence type="ECO:0000256" key="8">
    <source>
        <dbReference type="ARBA" id="ARBA00023136"/>
    </source>
</evidence>
<evidence type="ECO:0000256" key="7">
    <source>
        <dbReference type="ARBA" id="ARBA00022989"/>
    </source>
</evidence>
<dbReference type="RefSeq" id="WP_308986054.1">
    <property type="nucleotide sequence ID" value="NZ_JARXIC010000027.1"/>
</dbReference>
<organism evidence="17 18">
    <name type="scientific">Thalassobacterium sedimentorum</name>
    <dbReference type="NCBI Taxonomy" id="3041258"/>
    <lineage>
        <taxon>Bacteria</taxon>
        <taxon>Pseudomonadati</taxon>
        <taxon>Verrucomicrobiota</taxon>
        <taxon>Opitutia</taxon>
        <taxon>Puniceicoccales</taxon>
        <taxon>Coraliomargaritaceae</taxon>
        <taxon>Thalassobacterium</taxon>
    </lineage>
</organism>
<evidence type="ECO:0000256" key="14">
    <source>
        <dbReference type="ARBA" id="ARBA00044770"/>
    </source>
</evidence>
<feature type="transmembrane region" description="Helical" evidence="16">
    <location>
        <begin position="278"/>
        <end position="299"/>
    </location>
</feature>
<feature type="transmembrane region" description="Helical" evidence="16">
    <location>
        <begin position="148"/>
        <end position="165"/>
    </location>
</feature>
<comment type="subcellular location">
    <subcellularLocation>
        <location evidence="1">Membrane</location>
        <topology evidence="1">Multi-pass membrane protein</topology>
    </subcellularLocation>
</comment>
<feature type="transmembrane region" description="Helical" evidence="16">
    <location>
        <begin position="54"/>
        <end position="71"/>
    </location>
</feature>
<evidence type="ECO:0000256" key="10">
    <source>
        <dbReference type="ARBA" id="ARBA00033270"/>
    </source>
</evidence>
<evidence type="ECO:0000256" key="12">
    <source>
        <dbReference type="ARBA" id="ARBA00041185"/>
    </source>
</evidence>
<evidence type="ECO:0000256" key="1">
    <source>
        <dbReference type="ARBA" id="ARBA00004141"/>
    </source>
</evidence>
<dbReference type="Proteomes" id="UP001243717">
    <property type="component" value="Unassembled WGS sequence"/>
</dbReference>
<evidence type="ECO:0000256" key="2">
    <source>
        <dbReference type="ARBA" id="ARBA00022676"/>
    </source>
</evidence>
<feature type="transmembrane region" description="Helical" evidence="16">
    <location>
        <begin position="20"/>
        <end position="39"/>
    </location>
</feature>
<evidence type="ECO:0000256" key="3">
    <source>
        <dbReference type="ARBA" id="ARBA00022679"/>
    </source>
</evidence>
<dbReference type="InterPro" id="IPR001182">
    <property type="entry name" value="FtsW/RodA"/>
</dbReference>
<accession>A0ABU1ALR9</accession>
<dbReference type="EC" id="2.4.99.28" evidence="14"/>
<evidence type="ECO:0000256" key="13">
    <source>
        <dbReference type="ARBA" id="ARBA00041418"/>
    </source>
</evidence>
<protein>
    <recommendedName>
        <fullName evidence="12">Probable peptidoglycan glycosyltransferase FtsW</fullName>
        <ecNumber evidence="14">2.4.99.28</ecNumber>
    </recommendedName>
    <alternativeName>
        <fullName evidence="13">Cell division protein FtsW</fullName>
    </alternativeName>
    <alternativeName>
        <fullName evidence="10">Cell wall polymerase</fullName>
    </alternativeName>
    <alternativeName>
        <fullName evidence="9">Peptidoglycan polymerase</fullName>
    </alternativeName>
</protein>
<feature type="transmembrane region" description="Helical" evidence="16">
    <location>
        <begin position="193"/>
        <end position="210"/>
    </location>
</feature>
<keyword evidence="4 16" id="KW-0812">Transmembrane</keyword>
<evidence type="ECO:0000256" key="16">
    <source>
        <dbReference type="SAM" id="Phobius"/>
    </source>
</evidence>
<evidence type="ECO:0000256" key="9">
    <source>
        <dbReference type="ARBA" id="ARBA00032370"/>
    </source>
</evidence>
<keyword evidence="5" id="KW-0133">Cell shape</keyword>
<dbReference type="EMBL" id="JARXIC010000027">
    <property type="protein sequence ID" value="MDQ8195604.1"/>
    <property type="molecule type" value="Genomic_DNA"/>
</dbReference>
<comment type="similarity">
    <text evidence="11">Belongs to the SEDS family. FtsW subfamily.</text>
</comment>
<evidence type="ECO:0000256" key="4">
    <source>
        <dbReference type="ARBA" id="ARBA00022692"/>
    </source>
</evidence>
<gene>
    <name evidence="17" type="ORF">QEH59_14315</name>
</gene>
<evidence type="ECO:0000313" key="18">
    <source>
        <dbReference type="Proteomes" id="UP001243717"/>
    </source>
</evidence>
<keyword evidence="18" id="KW-1185">Reference proteome</keyword>
<evidence type="ECO:0000256" key="5">
    <source>
        <dbReference type="ARBA" id="ARBA00022960"/>
    </source>
</evidence>
<feature type="transmembrane region" description="Helical" evidence="16">
    <location>
        <begin position="344"/>
        <end position="366"/>
    </location>
</feature>
<evidence type="ECO:0000256" key="11">
    <source>
        <dbReference type="ARBA" id="ARBA00038053"/>
    </source>
</evidence>
<comment type="catalytic activity">
    <reaction evidence="15">
        <text>[GlcNAc-(1-&gt;4)-Mur2Ac(oyl-L-Ala-gamma-D-Glu-L-Lys-D-Ala-D-Ala)](n)-di-trans,octa-cis-undecaprenyl diphosphate + beta-D-GlcNAc-(1-&gt;4)-Mur2Ac(oyl-L-Ala-gamma-D-Glu-L-Lys-D-Ala-D-Ala)-di-trans,octa-cis-undecaprenyl diphosphate = [GlcNAc-(1-&gt;4)-Mur2Ac(oyl-L-Ala-gamma-D-Glu-L-Lys-D-Ala-D-Ala)](n+1)-di-trans,octa-cis-undecaprenyl diphosphate + di-trans,octa-cis-undecaprenyl diphosphate + H(+)</text>
        <dbReference type="Rhea" id="RHEA:23708"/>
        <dbReference type="Rhea" id="RHEA-COMP:9602"/>
        <dbReference type="Rhea" id="RHEA-COMP:9603"/>
        <dbReference type="ChEBI" id="CHEBI:15378"/>
        <dbReference type="ChEBI" id="CHEBI:58405"/>
        <dbReference type="ChEBI" id="CHEBI:60033"/>
        <dbReference type="ChEBI" id="CHEBI:78435"/>
        <dbReference type="EC" id="2.4.99.28"/>
    </reaction>
</comment>
<keyword evidence="8 16" id="KW-0472">Membrane</keyword>
<keyword evidence="3" id="KW-0808">Transferase</keyword>
<evidence type="ECO:0000313" key="17">
    <source>
        <dbReference type="EMBL" id="MDQ8195604.1"/>
    </source>
</evidence>
<dbReference type="PANTHER" id="PTHR30474">
    <property type="entry name" value="CELL CYCLE PROTEIN"/>
    <property type="match status" value="1"/>
</dbReference>
<name>A0ABU1ALR9_9BACT</name>
<dbReference type="PANTHER" id="PTHR30474:SF2">
    <property type="entry name" value="PEPTIDOGLYCAN GLYCOSYLTRANSFERASE FTSW-RELATED"/>
    <property type="match status" value="1"/>
</dbReference>
<feature type="transmembrane region" description="Helical" evidence="16">
    <location>
        <begin position="311"/>
        <end position="332"/>
    </location>
</feature>
<feature type="transmembrane region" description="Helical" evidence="16">
    <location>
        <begin position="119"/>
        <end position="136"/>
    </location>
</feature>
<evidence type="ECO:0000256" key="15">
    <source>
        <dbReference type="ARBA" id="ARBA00049902"/>
    </source>
</evidence>
<dbReference type="Pfam" id="PF01098">
    <property type="entry name" value="FTSW_RODA_SPOVE"/>
    <property type="match status" value="1"/>
</dbReference>
<keyword evidence="2" id="KW-0328">Glycosyltransferase</keyword>
<reference evidence="17 18" key="1">
    <citation type="submission" date="2023-04" db="EMBL/GenBank/DDBJ databases">
        <title>A novel bacteria isolated from coastal sediment.</title>
        <authorList>
            <person name="Liu X.-J."/>
            <person name="Du Z.-J."/>
        </authorList>
    </citation>
    <scope>NUCLEOTIDE SEQUENCE [LARGE SCALE GENOMIC DNA]</scope>
    <source>
        <strain evidence="17 18">SDUM461004</strain>
    </source>
</reference>
<proteinExistence type="inferred from homology"/>